<keyword evidence="1" id="KW-0472">Membrane</keyword>
<dbReference type="SUPFAM" id="SSF55073">
    <property type="entry name" value="Nucleotide cyclase"/>
    <property type="match status" value="1"/>
</dbReference>
<accession>A0A1I7EVI6</accession>
<feature type="domain" description="EAL" evidence="2">
    <location>
        <begin position="558"/>
        <end position="812"/>
    </location>
</feature>
<dbReference type="CDD" id="cd01949">
    <property type="entry name" value="GGDEF"/>
    <property type="match status" value="1"/>
</dbReference>
<dbReference type="GO" id="GO:0016020">
    <property type="term" value="C:membrane"/>
    <property type="evidence" value="ECO:0007669"/>
    <property type="project" value="InterPro"/>
</dbReference>
<feature type="transmembrane region" description="Helical" evidence="1">
    <location>
        <begin position="20"/>
        <end position="40"/>
    </location>
</feature>
<dbReference type="CDD" id="cd01948">
    <property type="entry name" value="EAL"/>
    <property type="match status" value="1"/>
</dbReference>
<evidence type="ECO:0000259" key="4">
    <source>
        <dbReference type="PROSITE" id="PS50887"/>
    </source>
</evidence>
<dbReference type="PROSITE" id="PS50887">
    <property type="entry name" value="GGDEF"/>
    <property type="match status" value="1"/>
</dbReference>
<dbReference type="InterPro" id="IPR035965">
    <property type="entry name" value="PAS-like_dom_sf"/>
</dbReference>
<dbReference type="SUPFAM" id="SSF141868">
    <property type="entry name" value="EAL domain-like"/>
    <property type="match status" value="1"/>
</dbReference>
<dbReference type="Gene3D" id="3.30.70.270">
    <property type="match status" value="1"/>
</dbReference>
<feature type="domain" description="HAMP" evidence="3">
    <location>
        <begin position="193"/>
        <end position="239"/>
    </location>
</feature>
<dbReference type="Gene3D" id="3.30.450.20">
    <property type="entry name" value="PAS domain"/>
    <property type="match status" value="1"/>
</dbReference>
<dbReference type="NCBIfam" id="TIGR00254">
    <property type="entry name" value="GGDEF"/>
    <property type="match status" value="1"/>
</dbReference>
<dbReference type="PANTHER" id="PTHR44757:SF2">
    <property type="entry name" value="BIOFILM ARCHITECTURE MAINTENANCE PROTEIN MBAA"/>
    <property type="match status" value="1"/>
</dbReference>
<dbReference type="Pfam" id="PF00563">
    <property type="entry name" value="EAL"/>
    <property type="match status" value="1"/>
</dbReference>
<dbReference type="InterPro" id="IPR029787">
    <property type="entry name" value="Nucleotide_cyclase"/>
</dbReference>
<dbReference type="InterPro" id="IPR035919">
    <property type="entry name" value="EAL_sf"/>
</dbReference>
<dbReference type="SMART" id="SM00052">
    <property type="entry name" value="EAL"/>
    <property type="match status" value="1"/>
</dbReference>
<dbReference type="InterPro" id="IPR000160">
    <property type="entry name" value="GGDEF_dom"/>
</dbReference>
<dbReference type="PROSITE" id="PS50883">
    <property type="entry name" value="EAL"/>
    <property type="match status" value="1"/>
</dbReference>
<evidence type="ECO:0000256" key="1">
    <source>
        <dbReference type="SAM" id="Phobius"/>
    </source>
</evidence>
<dbReference type="InterPro" id="IPR001633">
    <property type="entry name" value="EAL_dom"/>
</dbReference>
<dbReference type="GO" id="GO:0007165">
    <property type="term" value="P:signal transduction"/>
    <property type="evidence" value="ECO:0007669"/>
    <property type="project" value="InterPro"/>
</dbReference>
<dbReference type="InterPro" id="IPR003660">
    <property type="entry name" value="HAMP_dom"/>
</dbReference>
<proteinExistence type="predicted"/>
<dbReference type="AlphaFoldDB" id="A0A1I7EVI6"/>
<dbReference type="EMBL" id="FPBO01000001">
    <property type="protein sequence ID" value="SFU27950.1"/>
    <property type="molecule type" value="Genomic_DNA"/>
</dbReference>
<dbReference type="CDD" id="cd06225">
    <property type="entry name" value="HAMP"/>
    <property type="match status" value="1"/>
</dbReference>
<dbReference type="InterPro" id="IPR000014">
    <property type="entry name" value="PAS"/>
</dbReference>
<dbReference type="InterPro" id="IPR052155">
    <property type="entry name" value="Biofilm_reg_signaling"/>
</dbReference>
<reference evidence="6" key="1">
    <citation type="submission" date="2016-10" db="EMBL/GenBank/DDBJ databases">
        <authorList>
            <person name="Varghese N."/>
            <person name="Submissions S."/>
        </authorList>
    </citation>
    <scope>NUCLEOTIDE SEQUENCE [LARGE SCALE GENOMIC DNA]</scope>
    <source>
        <strain evidence="6">CGMCC 1.11014</strain>
    </source>
</reference>
<keyword evidence="6" id="KW-1185">Reference proteome</keyword>
<evidence type="ECO:0000313" key="6">
    <source>
        <dbReference type="Proteomes" id="UP000199391"/>
    </source>
</evidence>
<dbReference type="PROSITE" id="PS50885">
    <property type="entry name" value="HAMP"/>
    <property type="match status" value="1"/>
</dbReference>
<dbReference type="Gene3D" id="3.20.20.450">
    <property type="entry name" value="EAL domain"/>
    <property type="match status" value="1"/>
</dbReference>
<feature type="transmembrane region" description="Helical" evidence="1">
    <location>
        <begin position="171"/>
        <end position="188"/>
    </location>
</feature>
<dbReference type="Proteomes" id="UP000199391">
    <property type="component" value="Unassembled WGS sequence"/>
</dbReference>
<keyword evidence="1" id="KW-1133">Transmembrane helix</keyword>
<evidence type="ECO:0000259" key="2">
    <source>
        <dbReference type="PROSITE" id="PS50883"/>
    </source>
</evidence>
<dbReference type="InterPro" id="IPR013656">
    <property type="entry name" value="PAS_4"/>
</dbReference>
<dbReference type="SMART" id="SM00267">
    <property type="entry name" value="GGDEF"/>
    <property type="match status" value="1"/>
</dbReference>
<dbReference type="SUPFAM" id="SSF55785">
    <property type="entry name" value="PYP-like sensor domain (PAS domain)"/>
    <property type="match status" value="1"/>
</dbReference>
<organism evidence="5 6">
    <name type="scientific">Pseudoduganella namucuonensis</name>
    <dbReference type="NCBI Taxonomy" id="1035707"/>
    <lineage>
        <taxon>Bacteria</taxon>
        <taxon>Pseudomonadati</taxon>
        <taxon>Pseudomonadota</taxon>
        <taxon>Betaproteobacteria</taxon>
        <taxon>Burkholderiales</taxon>
        <taxon>Oxalobacteraceae</taxon>
        <taxon>Telluria group</taxon>
        <taxon>Pseudoduganella</taxon>
    </lineage>
</organism>
<keyword evidence="1" id="KW-0812">Transmembrane</keyword>
<name>A0A1I7EVI6_9BURK</name>
<protein>
    <submittedName>
        <fullName evidence="5">PAS domain S-box-containing protein/diguanylate cyclase (GGDEF) domain-containing protein</fullName>
    </submittedName>
</protein>
<evidence type="ECO:0000313" key="5">
    <source>
        <dbReference type="EMBL" id="SFU27950.1"/>
    </source>
</evidence>
<dbReference type="STRING" id="1035707.SAMN05216552_1001162"/>
<dbReference type="NCBIfam" id="TIGR00229">
    <property type="entry name" value="sensory_box"/>
    <property type="match status" value="1"/>
</dbReference>
<dbReference type="Pfam" id="PF08448">
    <property type="entry name" value="PAS_4"/>
    <property type="match status" value="1"/>
</dbReference>
<feature type="domain" description="GGDEF" evidence="4">
    <location>
        <begin position="416"/>
        <end position="549"/>
    </location>
</feature>
<evidence type="ECO:0000259" key="3">
    <source>
        <dbReference type="PROSITE" id="PS50885"/>
    </source>
</evidence>
<sequence>MPFLGTLSSSWMRMGSYSRLFIPIFAVIAVVIGARYSLLIETESADARLRYEERAAQLAANLAATLPELTGRSGQAAAAALLNRAFERNADLAHARWRREDGPDLAAAPPPRQALPDYPDWLAPLAGLQPLHQRLRVPLAGGAAGTLTLWYHPVHPLNRVWRALLQQAKLSLLNVVIIYTLLGLLIFANRRMLRRLDEATTRFQNGEHAVRMAVRGSAEWRAVATTFNSMAAQVQALVRSLHEQKERIEVTLASIGDAVITTGLDGRIDSMNDAAQALTGWHGARACGLPLEQVFTLSNNFGSRTLANAMRDIRAGGPVVRAKNQTLRQREGVSYVIEYTAAAIRRRGGGGGLDPDRAEDAVEGVVLVFRDVSEKRQLIQQMSWQSQHDVLTGLPNRAALAAQLEQELALARDGGGLLAVCLFDLDHFQRVNEQGGHALGDEVLKQAASRLHDFAGPRHYAARLGGDEFVLLLPDLPDRAAVERALERLMLLMADGYRAGPRALSVSASAGVALHAGGDISADSLLRHADQALYQAKLTGRNKVHYFDAELDEQVRTHHNRRTEVRGALRNGELCLYYQPKLDMRAGRIVGMEALLRWNHPRRGVVGPADFLPVVEHSDLIADIGDQVLRQALRQLDAWRGLHADWVVSVNIAARHFQKPDFVARLRTILDEFPEVPPSMLELEILESSALQDIDQVRAIMLECQAIGIRFALDDFGTGYSSLSYLKRLPADTLKIDQSFVRNMLIDRDDLHLVSAVVSLARAFNRGVIAEGVETVEHGAQLLRLGCTLAQGYGIARPMPADQVLDWAAGFAPTPAWRRAAQLAEDGGHAPSPLPARLP</sequence>
<gene>
    <name evidence="5" type="ORF">SAMN05216552_1001162</name>
</gene>
<dbReference type="Pfam" id="PF00990">
    <property type="entry name" value="GGDEF"/>
    <property type="match status" value="1"/>
</dbReference>
<dbReference type="PANTHER" id="PTHR44757">
    <property type="entry name" value="DIGUANYLATE CYCLASE DGCP"/>
    <property type="match status" value="1"/>
</dbReference>
<dbReference type="InterPro" id="IPR043128">
    <property type="entry name" value="Rev_trsase/Diguanyl_cyclase"/>
</dbReference>